<dbReference type="PANTHER" id="PTHR30619">
    <property type="entry name" value="DNA INTERNALIZATION/COMPETENCE PROTEIN COMEC/REC2"/>
    <property type="match status" value="1"/>
</dbReference>
<keyword evidence="4 6" id="KW-1133">Transmembrane helix</keyword>
<evidence type="ECO:0000313" key="8">
    <source>
        <dbReference type="EMBL" id="THG88533.1"/>
    </source>
</evidence>
<dbReference type="SUPFAM" id="SSF56281">
    <property type="entry name" value="Metallo-hydrolase/oxidoreductase"/>
    <property type="match status" value="1"/>
</dbReference>
<dbReference type="EMBL" id="JALP01000373">
    <property type="protein sequence ID" value="THG88533.1"/>
    <property type="molecule type" value="Genomic_DNA"/>
</dbReference>
<feature type="transmembrane region" description="Helical" evidence="6">
    <location>
        <begin position="304"/>
        <end position="320"/>
    </location>
</feature>
<dbReference type="InterPro" id="IPR004477">
    <property type="entry name" value="ComEC_N"/>
</dbReference>
<organism evidence="8 9">
    <name type="scientific">Alkalihalobacillus alcalophilus ATCC 27647 = CGMCC 1.3604</name>
    <dbReference type="NCBI Taxonomy" id="1218173"/>
    <lineage>
        <taxon>Bacteria</taxon>
        <taxon>Bacillati</taxon>
        <taxon>Bacillota</taxon>
        <taxon>Bacilli</taxon>
        <taxon>Bacillales</taxon>
        <taxon>Bacillaceae</taxon>
        <taxon>Alkalihalobacillus</taxon>
    </lineage>
</organism>
<dbReference type="InterPro" id="IPR001279">
    <property type="entry name" value="Metallo-B-lactamas"/>
</dbReference>
<dbReference type="CDD" id="cd07731">
    <property type="entry name" value="ComA-like_MBL-fold"/>
    <property type="match status" value="1"/>
</dbReference>
<dbReference type="NCBIfam" id="TIGR00360">
    <property type="entry name" value="ComEC_N-term"/>
    <property type="match status" value="1"/>
</dbReference>
<dbReference type="Pfam" id="PF13567">
    <property type="entry name" value="DUF4131"/>
    <property type="match status" value="1"/>
</dbReference>
<dbReference type="Proteomes" id="UP000297014">
    <property type="component" value="Unassembled WGS sequence"/>
</dbReference>
<reference evidence="8 9" key="1">
    <citation type="submission" date="2014-01" db="EMBL/GenBank/DDBJ databases">
        <title>Draft genome sequencing of Bacillus alcalophilus CGMCC 1.3604.</title>
        <authorList>
            <person name="Yang J."/>
            <person name="Diao L."/>
            <person name="Yang S."/>
        </authorList>
    </citation>
    <scope>NUCLEOTIDE SEQUENCE [LARGE SCALE GENOMIC DNA]</scope>
    <source>
        <strain evidence="8 9">CGMCC 1.3604</strain>
    </source>
</reference>
<feature type="transmembrane region" description="Helical" evidence="6">
    <location>
        <begin position="454"/>
        <end position="471"/>
    </location>
</feature>
<feature type="transmembrane region" description="Helical" evidence="6">
    <location>
        <begin position="274"/>
        <end position="297"/>
    </location>
</feature>
<dbReference type="InterPro" id="IPR025405">
    <property type="entry name" value="DUF4131"/>
</dbReference>
<dbReference type="GO" id="GO:0030420">
    <property type="term" value="P:establishment of competence for transformation"/>
    <property type="evidence" value="ECO:0007669"/>
    <property type="project" value="InterPro"/>
</dbReference>
<sequence length="770" mass="88540">MNHMIFICILSTILGLTFVIKGPSPFLFMLLFFYLLYLFCLKERWTKTYLPAFLSFSMYVLVGYAYEYQNESTLVEGSWQGVVEIKELLKIDGNRMMTVVMTEQGEKLQVRSYLQLEAEKERFKAISAGDVCYMEGQLETPQNATNFFGFNYAEFLYFNQIHWLFDVESSSILCQTNEGTWIQSLQNFRQQQMYQLEEKLEPEIAGMMIALLFGERMFFEEEILNAYQRLGVFHLLAISGLHVGLIVSALFYLMIRLGVSRERTQEMLICFLPIYALLAGAAPPVMRACGMTMIVLLSLRLQKRIPSLLAISTVFFLYLLVNPYALFQLGFQLSFLISFGLILSSQTISRRYTSYFSRLFSVSALAQLLSLPFLLYHFFEQSWLQIPLNLIYIPFISLIILPLVFTTYFLSFVLPFLSDWLLLFLVNVLSNVHAGLQVIENWSFHYFTVGRPNPFGLLVISVLLLFTFLMWERGKRGWWKHVLYGWSLLVVFHLCSPYLDPTTKITMIDIGQGDSFLIELPFNQATYLLDTGGTIRFQEEDWQIRRSQFEVGEDVLVPFLKAKGIRKIDKLILSHGDYDHVGGVLAVLKHVKVKEILYPNGPLDEGEISLFQQWQPYGAELTFVEKGEDWSTGNAEFYVLAPTGVESGRNERSMVLYAVLDGVSWLFTGDLEEEGERRLVQNFPRLTVDVLKVGHHGSRTSTTDLLLDHLQPQMAFISAGRNNRFGHPHPDVVHRLNEAGVVIYRTDIDGAVVMQLKGSKREIQTKLIQE</sequence>
<feature type="transmembrane region" description="Helical" evidence="6">
    <location>
        <begin position="48"/>
        <end position="66"/>
    </location>
</feature>
<dbReference type="Pfam" id="PF00753">
    <property type="entry name" value="Lactamase_B"/>
    <property type="match status" value="1"/>
</dbReference>
<dbReference type="OrthoDB" id="9761531at2"/>
<feature type="transmembrane region" description="Helical" evidence="6">
    <location>
        <begin position="25"/>
        <end position="41"/>
    </location>
</feature>
<proteinExistence type="predicted"/>
<name>A0A4S4JTR6_ALKAL</name>
<evidence type="ECO:0000256" key="6">
    <source>
        <dbReference type="SAM" id="Phobius"/>
    </source>
</evidence>
<dbReference type="InterPro" id="IPR052159">
    <property type="entry name" value="Competence_DNA_uptake"/>
</dbReference>
<dbReference type="SMART" id="SM00849">
    <property type="entry name" value="Lactamase_B"/>
    <property type="match status" value="1"/>
</dbReference>
<protein>
    <submittedName>
        <fullName evidence="8">Competence protein ComE</fullName>
    </submittedName>
</protein>
<feature type="transmembrane region" description="Helical" evidence="6">
    <location>
        <begin position="483"/>
        <end position="499"/>
    </location>
</feature>
<feature type="domain" description="Metallo-beta-lactamase" evidence="7">
    <location>
        <begin position="512"/>
        <end position="721"/>
    </location>
</feature>
<comment type="subcellular location">
    <subcellularLocation>
        <location evidence="1">Cell membrane</location>
        <topology evidence="1">Multi-pass membrane protein</topology>
    </subcellularLocation>
</comment>
<dbReference type="InterPro" id="IPR004797">
    <property type="entry name" value="Competence_ComEC/Rec2"/>
</dbReference>
<dbReference type="GO" id="GO:0005886">
    <property type="term" value="C:plasma membrane"/>
    <property type="evidence" value="ECO:0007669"/>
    <property type="project" value="UniProtKB-SubCell"/>
</dbReference>
<keyword evidence="3 6" id="KW-0812">Transmembrane</keyword>
<evidence type="ECO:0000256" key="3">
    <source>
        <dbReference type="ARBA" id="ARBA00022692"/>
    </source>
</evidence>
<evidence type="ECO:0000256" key="4">
    <source>
        <dbReference type="ARBA" id="ARBA00022989"/>
    </source>
</evidence>
<dbReference type="InterPro" id="IPR036866">
    <property type="entry name" value="RibonucZ/Hydroxyglut_hydro"/>
</dbReference>
<evidence type="ECO:0000313" key="9">
    <source>
        <dbReference type="Proteomes" id="UP000297014"/>
    </source>
</evidence>
<evidence type="ECO:0000259" key="7">
    <source>
        <dbReference type="SMART" id="SM00849"/>
    </source>
</evidence>
<dbReference type="AlphaFoldDB" id="A0A4S4JTR6"/>
<evidence type="ECO:0000256" key="1">
    <source>
        <dbReference type="ARBA" id="ARBA00004651"/>
    </source>
</evidence>
<dbReference type="Gene3D" id="3.60.15.10">
    <property type="entry name" value="Ribonuclease Z/Hydroxyacylglutathione hydrolase-like"/>
    <property type="match status" value="1"/>
</dbReference>
<gene>
    <name evidence="8" type="ORF">AJ85_02795</name>
</gene>
<feature type="transmembrane region" description="Helical" evidence="6">
    <location>
        <begin position="391"/>
        <end position="413"/>
    </location>
</feature>
<feature type="transmembrane region" description="Helical" evidence="6">
    <location>
        <begin position="420"/>
        <end position="439"/>
    </location>
</feature>
<keyword evidence="5 6" id="KW-0472">Membrane</keyword>
<keyword evidence="2" id="KW-1003">Cell membrane</keyword>
<dbReference type="Pfam" id="PF03772">
    <property type="entry name" value="Competence"/>
    <property type="match status" value="1"/>
</dbReference>
<feature type="transmembrane region" description="Helical" evidence="6">
    <location>
        <begin position="355"/>
        <end position="379"/>
    </location>
</feature>
<accession>A0A4S4JTR6</accession>
<feature type="transmembrane region" description="Helical" evidence="6">
    <location>
        <begin position="231"/>
        <end position="254"/>
    </location>
</feature>
<evidence type="ECO:0000256" key="5">
    <source>
        <dbReference type="ARBA" id="ARBA00023136"/>
    </source>
</evidence>
<dbReference type="NCBIfam" id="TIGR00361">
    <property type="entry name" value="ComEC_Rec2"/>
    <property type="match status" value="1"/>
</dbReference>
<evidence type="ECO:0000256" key="2">
    <source>
        <dbReference type="ARBA" id="ARBA00022475"/>
    </source>
</evidence>
<dbReference type="PANTHER" id="PTHR30619:SF1">
    <property type="entry name" value="RECOMBINATION PROTEIN 2"/>
    <property type="match status" value="1"/>
</dbReference>
<dbReference type="InterPro" id="IPR035681">
    <property type="entry name" value="ComA-like_MBL"/>
</dbReference>
<comment type="caution">
    <text evidence="8">The sequence shown here is derived from an EMBL/GenBank/DDBJ whole genome shotgun (WGS) entry which is preliminary data.</text>
</comment>